<keyword evidence="1" id="KW-0472">Membrane</keyword>
<proteinExistence type="predicted"/>
<keyword evidence="4" id="KW-1185">Reference proteome</keyword>
<dbReference type="InterPro" id="IPR050194">
    <property type="entry name" value="Glycosyltransferase_grp1"/>
</dbReference>
<reference evidence="4" key="1">
    <citation type="submission" date="2017-06" db="EMBL/GenBank/DDBJ databases">
        <authorList>
            <person name="Varghese N."/>
            <person name="Submissions S."/>
        </authorList>
    </citation>
    <scope>NUCLEOTIDE SEQUENCE [LARGE SCALE GENOMIC DNA]</scope>
    <source>
        <strain evidence="4">NKM1</strain>
    </source>
</reference>
<dbReference type="CDD" id="cd03801">
    <property type="entry name" value="GT4_PimA-like"/>
    <property type="match status" value="1"/>
</dbReference>
<dbReference type="GO" id="GO:0016757">
    <property type="term" value="F:glycosyltransferase activity"/>
    <property type="evidence" value="ECO:0007669"/>
    <property type="project" value="InterPro"/>
</dbReference>
<dbReference type="RefSeq" id="WP_089317540.1">
    <property type="nucleotide sequence ID" value="NZ_FZOQ01000002.1"/>
</dbReference>
<dbReference type="AlphaFoldDB" id="A0A239BNY0"/>
<evidence type="ECO:0000256" key="1">
    <source>
        <dbReference type="SAM" id="Phobius"/>
    </source>
</evidence>
<dbReference type="EMBL" id="FZOQ01000002">
    <property type="protein sequence ID" value="SNS09078.1"/>
    <property type="molecule type" value="Genomic_DNA"/>
</dbReference>
<feature type="transmembrane region" description="Helical" evidence="1">
    <location>
        <begin position="97"/>
        <end position="116"/>
    </location>
</feature>
<keyword evidence="1" id="KW-1133">Transmembrane helix</keyword>
<dbReference type="Pfam" id="PF00534">
    <property type="entry name" value="Glycos_transf_1"/>
    <property type="match status" value="1"/>
</dbReference>
<feature type="domain" description="Glycosyl transferase family 1" evidence="2">
    <location>
        <begin position="202"/>
        <end position="363"/>
    </location>
</feature>
<accession>A0A239BNY0</accession>
<dbReference type="Proteomes" id="UP000198432">
    <property type="component" value="Unassembled WGS sequence"/>
</dbReference>
<keyword evidence="1" id="KW-0812">Transmembrane</keyword>
<sequence>MSSSRKKILITIDWYLPGYKAGGPIQSCANLVAHLKEECDFYVLTRDRDYCESKPHAGVTSNAWNRLEEHVWVYYFSDTELGYQNLKRVIQELKPDLSFINGVYSFYFSILPLLILKQLKQQDIIVSARGMLAPSAIQVKGGKKKPFLFLMKKLGFYKNVRFHATNEKERQDVYHTIGASSTVIVAPNLPRRHNVPPLVIREKREGELKLVSIARISPEKNTKYALEVLQGFQGVGRITFDLYGPVYDAAYWEECQEVIASLPDNVKVQYKGSLESALVAKALTDHHVLLMPTRGENFGHVIFESFSYGCPVIISDQTPWQQLERLSVGFDLPLYHMDRFVGAVQFFLEMNQQKYDRWSEQAYLYGQQHLQNKQALALNQKMFQ</sequence>
<gene>
    <name evidence="3" type="ORF">SAMN06296052_10242</name>
</gene>
<dbReference type="PANTHER" id="PTHR45947">
    <property type="entry name" value="SULFOQUINOVOSYL TRANSFERASE SQD2"/>
    <property type="match status" value="1"/>
</dbReference>
<keyword evidence="3" id="KW-0808">Transferase</keyword>
<dbReference type="PANTHER" id="PTHR45947:SF3">
    <property type="entry name" value="SULFOQUINOVOSYL TRANSFERASE SQD2"/>
    <property type="match status" value="1"/>
</dbReference>
<evidence type="ECO:0000259" key="2">
    <source>
        <dbReference type="Pfam" id="PF00534"/>
    </source>
</evidence>
<dbReference type="InterPro" id="IPR001296">
    <property type="entry name" value="Glyco_trans_1"/>
</dbReference>
<dbReference type="SUPFAM" id="SSF53756">
    <property type="entry name" value="UDP-Glycosyltransferase/glycogen phosphorylase"/>
    <property type="match status" value="1"/>
</dbReference>
<protein>
    <submittedName>
        <fullName evidence="3">Glycosyltransferase involved in cell wall bisynthesis</fullName>
    </submittedName>
</protein>
<dbReference type="OrthoDB" id="9790710at2"/>
<organism evidence="3 4">
    <name type="scientific">Pontibacter ummariensis</name>
    <dbReference type="NCBI Taxonomy" id="1610492"/>
    <lineage>
        <taxon>Bacteria</taxon>
        <taxon>Pseudomonadati</taxon>
        <taxon>Bacteroidota</taxon>
        <taxon>Cytophagia</taxon>
        <taxon>Cytophagales</taxon>
        <taxon>Hymenobacteraceae</taxon>
        <taxon>Pontibacter</taxon>
    </lineage>
</organism>
<dbReference type="Gene3D" id="3.40.50.2000">
    <property type="entry name" value="Glycogen Phosphorylase B"/>
    <property type="match status" value="2"/>
</dbReference>
<evidence type="ECO:0000313" key="4">
    <source>
        <dbReference type="Proteomes" id="UP000198432"/>
    </source>
</evidence>
<evidence type="ECO:0000313" key="3">
    <source>
        <dbReference type="EMBL" id="SNS09078.1"/>
    </source>
</evidence>
<name>A0A239BNY0_9BACT</name>